<dbReference type="InterPro" id="IPR013989">
    <property type="entry name" value="Dev_and_cell_death_domain"/>
</dbReference>
<gene>
    <name evidence="2" type="ORF">TR69_WS6001000046</name>
</gene>
<accession>A0A136M118</accession>
<evidence type="ECO:0000313" key="3">
    <source>
        <dbReference type="Proteomes" id="UP000070457"/>
    </source>
</evidence>
<dbReference type="PROSITE" id="PS51222">
    <property type="entry name" value="DCD"/>
    <property type="match status" value="1"/>
</dbReference>
<dbReference type="SMART" id="SM00767">
    <property type="entry name" value="DCD"/>
    <property type="match status" value="1"/>
</dbReference>
<dbReference type="Pfam" id="PF10539">
    <property type="entry name" value="Dev_Cell_Death"/>
    <property type="match status" value="1"/>
</dbReference>
<reference evidence="2 3" key="1">
    <citation type="submission" date="2015-02" db="EMBL/GenBank/DDBJ databases">
        <title>Improved understanding of the partial-nitritation anammox process through 23 genomes representing the majority of the microbial community.</title>
        <authorList>
            <person name="Speth D.R."/>
            <person name="In T Zandt M."/>
            <person name="Guerrero Cruz S."/>
            <person name="Jetten M.S."/>
            <person name="Dutilh B.E."/>
        </authorList>
    </citation>
    <scope>NUCLEOTIDE SEQUENCE [LARGE SCALE GENOMIC DNA]</scope>
    <source>
        <strain evidence="2">OLB20</strain>
    </source>
</reference>
<dbReference type="EMBL" id="JYNZ01000001">
    <property type="protein sequence ID" value="KXK27602.1"/>
    <property type="molecule type" value="Genomic_DNA"/>
</dbReference>
<proteinExistence type="predicted"/>
<comment type="caution">
    <text evidence="2">The sequence shown here is derived from an EMBL/GenBank/DDBJ whole genome shotgun (WGS) entry which is preliminary data.</text>
</comment>
<sequence>MTGYIFRCTAKTKPEVYERMLLGEEPGLWGHVSKIQSDDILFLYNTSTFEITGPLKPDGEPGNPVEKGAWKGGFTSQIKFAETEDTKTIPFAKIQHIIKKYRHGLYPEMVLDARQVEAILEILSN</sequence>
<dbReference type="Proteomes" id="UP000070457">
    <property type="component" value="Unassembled WGS sequence"/>
</dbReference>
<feature type="domain" description="DCD" evidence="1">
    <location>
        <begin position="1"/>
        <end position="125"/>
    </location>
</feature>
<protein>
    <submittedName>
        <fullName evidence="2">Development and cell death domain protein</fullName>
    </submittedName>
</protein>
<evidence type="ECO:0000259" key="1">
    <source>
        <dbReference type="PROSITE" id="PS51222"/>
    </source>
</evidence>
<name>A0A136M118_9BACT</name>
<organism evidence="2 3">
    <name type="scientific">candidate division WS6 bacterium OLB20</name>
    <dbReference type="NCBI Taxonomy" id="1617426"/>
    <lineage>
        <taxon>Bacteria</taxon>
        <taxon>Candidatus Dojkabacteria</taxon>
    </lineage>
</organism>
<evidence type="ECO:0000313" key="2">
    <source>
        <dbReference type="EMBL" id="KXK27602.1"/>
    </source>
</evidence>
<dbReference type="STRING" id="1617426.TR69_WS6001000046"/>
<dbReference type="AlphaFoldDB" id="A0A136M118"/>